<evidence type="ECO:0000256" key="1">
    <source>
        <dbReference type="SAM" id="MobiDB-lite"/>
    </source>
</evidence>
<name>A0A4C1ST48_EUMVA</name>
<evidence type="ECO:0000313" key="3">
    <source>
        <dbReference type="Proteomes" id="UP000299102"/>
    </source>
</evidence>
<dbReference type="AlphaFoldDB" id="A0A4C1ST48"/>
<organism evidence="2 3">
    <name type="scientific">Eumeta variegata</name>
    <name type="common">Bagworm moth</name>
    <name type="synonym">Eumeta japonica</name>
    <dbReference type="NCBI Taxonomy" id="151549"/>
    <lineage>
        <taxon>Eukaryota</taxon>
        <taxon>Metazoa</taxon>
        <taxon>Ecdysozoa</taxon>
        <taxon>Arthropoda</taxon>
        <taxon>Hexapoda</taxon>
        <taxon>Insecta</taxon>
        <taxon>Pterygota</taxon>
        <taxon>Neoptera</taxon>
        <taxon>Endopterygota</taxon>
        <taxon>Lepidoptera</taxon>
        <taxon>Glossata</taxon>
        <taxon>Ditrysia</taxon>
        <taxon>Tineoidea</taxon>
        <taxon>Psychidae</taxon>
        <taxon>Oiketicinae</taxon>
        <taxon>Eumeta</taxon>
    </lineage>
</organism>
<accession>A0A4C1ST48</accession>
<feature type="region of interest" description="Disordered" evidence="1">
    <location>
        <begin position="71"/>
        <end position="98"/>
    </location>
</feature>
<dbReference type="OrthoDB" id="6618101at2759"/>
<keyword evidence="3" id="KW-1185">Reference proteome</keyword>
<comment type="caution">
    <text evidence="2">The sequence shown here is derived from an EMBL/GenBank/DDBJ whole genome shotgun (WGS) entry which is preliminary data.</text>
</comment>
<evidence type="ECO:0000313" key="2">
    <source>
        <dbReference type="EMBL" id="GBP05086.1"/>
    </source>
</evidence>
<proteinExistence type="predicted"/>
<gene>
    <name evidence="2" type="ORF">EVAR_71095_1</name>
</gene>
<dbReference type="Proteomes" id="UP000299102">
    <property type="component" value="Unassembled WGS sequence"/>
</dbReference>
<reference evidence="2 3" key="1">
    <citation type="journal article" date="2019" name="Commun. Biol.">
        <title>The bagworm genome reveals a unique fibroin gene that provides high tensile strength.</title>
        <authorList>
            <person name="Kono N."/>
            <person name="Nakamura H."/>
            <person name="Ohtoshi R."/>
            <person name="Tomita M."/>
            <person name="Numata K."/>
            <person name="Arakawa K."/>
        </authorList>
    </citation>
    <scope>NUCLEOTIDE SEQUENCE [LARGE SCALE GENOMIC DNA]</scope>
</reference>
<protein>
    <submittedName>
        <fullName evidence="2">Uncharacterized protein</fullName>
    </submittedName>
</protein>
<dbReference type="EMBL" id="BGZK01003856">
    <property type="protein sequence ID" value="GBP05086.1"/>
    <property type="molecule type" value="Genomic_DNA"/>
</dbReference>
<sequence length="98" mass="11380">MSALTCLPVRVTAFFITTYHTPRISRSQIINSNFISYLELWMRDARWDRRIEEGVFGSSKGSMVETLIYDSPLQEEPEASPPPRLHETVFPYMPPEDE</sequence>